<keyword evidence="3 6" id="KW-0812">Transmembrane</keyword>
<feature type="transmembrane region" description="Helical" evidence="6">
    <location>
        <begin position="281"/>
        <end position="301"/>
    </location>
</feature>
<feature type="transmembrane region" description="Helical" evidence="6">
    <location>
        <begin position="229"/>
        <end position="246"/>
    </location>
</feature>
<dbReference type="AlphaFoldDB" id="A0A6J6J968"/>
<evidence type="ECO:0000256" key="6">
    <source>
        <dbReference type="SAM" id="Phobius"/>
    </source>
</evidence>
<gene>
    <name evidence="7" type="ORF">UFOPK1908_01608</name>
</gene>
<dbReference type="CDD" id="cd06579">
    <property type="entry name" value="TM_PBP1_transp_AraH_like"/>
    <property type="match status" value="1"/>
</dbReference>
<dbReference type="GO" id="GO:0005886">
    <property type="term" value="C:plasma membrane"/>
    <property type="evidence" value="ECO:0007669"/>
    <property type="project" value="UniProtKB-SubCell"/>
</dbReference>
<organism evidence="7">
    <name type="scientific">freshwater metagenome</name>
    <dbReference type="NCBI Taxonomy" id="449393"/>
    <lineage>
        <taxon>unclassified sequences</taxon>
        <taxon>metagenomes</taxon>
        <taxon>ecological metagenomes</taxon>
    </lineage>
</organism>
<feature type="transmembrane region" description="Helical" evidence="6">
    <location>
        <begin position="104"/>
        <end position="127"/>
    </location>
</feature>
<comment type="subcellular location">
    <subcellularLocation>
        <location evidence="1">Cell membrane</location>
        <topology evidence="1">Multi-pass membrane protein</topology>
    </subcellularLocation>
</comment>
<evidence type="ECO:0000313" key="7">
    <source>
        <dbReference type="EMBL" id="CAB4633380.1"/>
    </source>
</evidence>
<dbReference type="PANTHER" id="PTHR32196">
    <property type="entry name" value="ABC TRANSPORTER PERMEASE PROTEIN YPHD-RELATED-RELATED"/>
    <property type="match status" value="1"/>
</dbReference>
<dbReference type="EMBL" id="CAEZVB010000140">
    <property type="protein sequence ID" value="CAB4633380.1"/>
    <property type="molecule type" value="Genomic_DNA"/>
</dbReference>
<evidence type="ECO:0000256" key="5">
    <source>
        <dbReference type="ARBA" id="ARBA00023136"/>
    </source>
</evidence>
<feature type="transmembrane region" description="Helical" evidence="6">
    <location>
        <begin position="134"/>
        <end position="154"/>
    </location>
</feature>
<evidence type="ECO:0000256" key="3">
    <source>
        <dbReference type="ARBA" id="ARBA00022692"/>
    </source>
</evidence>
<feature type="transmembrane region" description="Helical" evidence="6">
    <location>
        <begin position="174"/>
        <end position="196"/>
    </location>
</feature>
<dbReference type="InterPro" id="IPR001851">
    <property type="entry name" value="ABC_transp_permease"/>
</dbReference>
<name>A0A6J6J968_9ZZZZ</name>
<protein>
    <submittedName>
        <fullName evidence="7">Unannotated protein</fullName>
    </submittedName>
</protein>
<evidence type="ECO:0000256" key="2">
    <source>
        <dbReference type="ARBA" id="ARBA00022475"/>
    </source>
</evidence>
<feature type="transmembrane region" description="Helical" evidence="6">
    <location>
        <begin position="22"/>
        <end position="43"/>
    </location>
</feature>
<reference evidence="7" key="1">
    <citation type="submission" date="2020-05" db="EMBL/GenBank/DDBJ databases">
        <authorList>
            <person name="Chiriac C."/>
            <person name="Salcher M."/>
            <person name="Ghai R."/>
            <person name="Kavagutti S V."/>
        </authorList>
    </citation>
    <scope>NUCLEOTIDE SEQUENCE</scope>
</reference>
<sequence>MSTATHTAPPSRLKEFVTNQQFILFLVLLAMIAVFTAFNRIFFSVGVAGNILADWGPLVLVALAETFVIVSGGIDLSVGSVCTLSGVVGAFAMRSLTEGGMAPYLTLVIGALVCIAVGCVAGILNAVMINYAKLVPFIATLVTLGAAAGLALVFTGGGPIAGGPSEAIQLSVPWLGPISTPIIIVFVICFICWAFLHKSRFGRYTFALGSNPFATRAAGISVYRQTAKIYILSGALAGAAGMFYYLRLGSGAPSSGLGLELYAIAAVVIGGASLSGGVGRILGTILGALILTTVTSGLIIVGVDPNWKQVVVAVLIAVAVTIQVFRKSEGKAS</sequence>
<feature type="transmembrane region" description="Helical" evidence="6">
    <location>
        <begin position="252"/>
        <end position="274"/>
    </location>
</feature>
<dbReference type="PANTHER" id="PTHR32196:SF72">
    <property type="entry name" value="RIBOSE IMPORT PERMEASE PROTEIN RBSC"/>
    <property type="match status" value="1"/>
</dbReference>
<dbReference type="Pfam" id="PF02653">
    <property type="entry name" value="BPD_transp_2"/>
    <property type="match status" value="1"/>
</dbReference>
<keyword evidence="5 6" id="KW-0472">Membrane</keyword>
<feature type="transmembrane region" description="Helical" evidence="6">
    <location>
        <begin position="307"/>
        <end position="325"/>
    </location>
</feature>
<dbReference type="GO" id="GO:0022857">
    <property type="term" value="F:transmembrane transporter activity"/>
    <property type="evidence" value="ECO:0007669"/>
    <property type="project" value="InterPro"/>
</dbReference>
<evidence type="ECO:0000256" key="4">
    <source>
        <dbReference type="ARBA" id="ARBA00022989"/>
    </source>
</evidence>
<evidence type="ECO:0000256" key="1">
    <source>
        <dbReference type="ARBA" id="ARBA00004651"/>
    </source>
</evidence>
<accession>A0A6J6J968</accession>
<keyword evidence="4 6" id="KW-1133">Transmembrane helix</keyword>
<feature type="transmembrane region" description="Helical" evidence="6">
    <location>
        <begin position="55"/>
        <end position="74"/>
    </location>
</feature>
<proteinExistence type="predicted"/>
<keyword evidence="2" id="KW-1003">Cell membrane</keyword>